<keyword evidence="21" id="KW-1185">Reference proteome</keyword>
<sequence>MVYQLVCTIVALILNSLLMVLIWCKSPMATGKYKWLMLYTAAFEIFWGVFDLPAAIIAHSVGCAFIVFRINQPDAWLSPEQSTWMILIYTAIFGASMAIFASHFVFRYGSIDMTFGKRFTFGWKFYILFAIPLCYAVWWGHVVCTWFWKNPDMDEYTRYVLNVANKTCKNDLTSGRLEPGTSGLPAKPLIHSATEHSWKIVSSVGNTWFVIRLNNGLSPEFSLIILILWCAMFGASQAIFAVHFFYRYAAIHIKVYIKYVEGKKIVALFIIPILIGLNDTALKYLCFFATPDNREYLRNYVYKFYGETIEKTSYICAKMYFEKDVEGMNGKINMKVLFGMLNLSAFVLVSMLCVLLFGFKTYRKISSQLKVADSRSSQTIRLQNQFFYALVAQTIIPLIFMYIPATMLFSSVIFYVDEMRVSSLVSYTITLYPVVDPLPTIFIIKRYRDTVLETLKSCFTCFFLSANNTSDPAKQENRHVNSVAHSSIIVI</sequence>
<organism evidence="20 21">
    <name type="scientific">Caenorhabditis japonica</name>
    <dbReference type="NCBI Taxonomy" id="281687"/>
    <lineage>
        <taxon>Eukaryota</taxon>
        <taxon>Metazoa</taxon>
        <taxon>Ecdysozoa</taxon>
        <taxon>Nematoda</taxon>
        <taxon>Chromadorea</taxon>
        <taxon>Rhabditida</taxon>
        <taxon>Rhabditina</taxon>
        <taxon>Rhabditomorpha</taxon>
        <taxon>Rhabditoidea</taxon>
        <taxon>Rhabditidae</taxon>
        <taxon>Peloderinae</taxon>
        <taxon>Caenorhabditis</taxon>
    </lineage>
</organism>
<protein>
    <recommendedName>
        <fullName evidence="16">Serpentine receptor class r-10</fullName>
    </recommendedName>
    <alternativeName>
        <fullName evidence="17">Odorant response abnormal protein 10</fullName>
    </alternativeName>
    <alternativeName>
        <fullName evidence="18">Olfactory receptor 10</fullName>
    </alternativeName>
</protein>
<dbReference type="AlphaFoldDB" id="A0A8R1HPW5"/>
<keyword evidence="5 19" id="KW-0812">Transmembrane</keyword>
<keyword evidence="10" id="KW-0675">Receptor</keyword>
<feature type="transmembrane region" description="Helical" evidence="19">
    <location>
        <begin position="221"/>
        <end position="246"/>
    </location>
</feature>
<feature type="transmembrane region" description="Helical" evidence="19">
    <location>
        <begin position="6"/>
        <end position="24"/>
    </location>
</feature>
<evidence type="ECO:0000256" key="6">
    <source>
        <dbReference type="ARBA" id="ARBA00022725"/>
    </source>
</evidence>
<evidence type="ECO:0000256" key="19">
    <source>
        <dbReference type="SAM" id="Phobius"/>
    </source>
</evidence>
<dbReference type="FunFam" id="1.20.1070.10:FF:000128">
    <property type="entry name" value="Seven TM Receptor"/>
    <property type="match status" value="1"/>
</dbReference>
<evidence type="ECO:0000256" key="18">
    <source>
        <dbReference type="ARBA" id="ARBA00082489"/>
    </source>
</evidence>
<keyword evidence="4" id="KW-0716">Sensory transduction</keyword>
<dbReference type="GO" id="GO:0042048">
    <property type="term" value="P:olfactory behavior"/>
    <property type="evidence" value="ECO:0007669"/>
    <property type="project" value="TreeGrafter"/>
</dbReference>
<feature type="transmembrane region" description="Helical" evidence="19">
    <location>
        <begin position="266"/>
        <end position="290"/>
    </location>
</feature>
<dbReference type="GO" id="GO:0038022">
    <property type="term" value="F:G protein-coupled olfactory receptor activity"/>
    <property type="evidence" value="ECO:0007669"/>
    <property type="project" value="TreeGrafter"/>
</dbReference>
<dbReference type="SUPFAM" id="SSF81321">
    <property type="entry name" value="Family A G protein-coupled receptor-like"/>
    <property type="match status" value="1"/>
</dbReference>
<evidence type="ECO:0000313" key="21">
    <source>
        <dbReference type="Proteomes" id="UP000005237"/>
    </source>
</evidence>
<comment type="function">
    <text evidence="13">An odorant receptor which affects chemotaxis to the volatile odorant diacetyl. Specifies AWA neuronal cell fate via the odr-7 pathway.</text>
</comment>
<evidence type="ECO:0000256" key="5">
    <source>
        <dbReference type="ARBA" id="ARBA00022692"/>
    </source>
</evidence>
<dbReference type="PANTHER" id="PTHR22943">
    <property type="entry name" value="7-TRANSMEMBRANE DOMAIN RECEPTOR C.ELEGANS"/>
    <property type="match status" value="1"/>
</dbReference>
<evidence type="ECO:0000256" key="4">
    <source>
        <dbReference type="ARBA" id="ARBA00022606"/>
    </source>
</evidence>
<evidence type="ECO:0000256" key="17">
    <source>
        <dbReference type="ARBA" id="ARBA00078653"/>
    </source>
</evidence>
<feature type="transmembrane region" description="Helical" evidence="19">
    <location>
        <begin position="45"/>
        <end position="70"/>
    </location>
</feature>
<keyword evidence="12" id="KW-0966">Cell projection</keyword>
<feature type="transmembrane region" description="Helical" evidence="19">
    <location>
        <begin position="424"/>
        <end position="444"/>
    </location>
</feature>
<evidence type="ECO:0000256" key="12">
    <source>
        <dbReference type="ARBA" id="ARBA00023273"/>
    </source>
</evidence>
<keyword evidence="7 19" id="KW-1133">Transmembrane helix</keyword>
<evidence type="ECO:0000256" key="7">
    <source>
        <dbReference type="ARBA" id="ARBA00022989"/>
    </source>
</evidence>
<keyword evidence="8" id="KW-0969">Cilium</keyword>
<proteinExistence type="inferred from homology"/>
<evidence type="ECO:0000256" key="13">
    <source>
        <dbReference type="ARBA" id="ARBA00054965"/>
    </source>
</evidence>
<feature type="transmembrane region" description="Helical" evidence="19">
    <location>
        <begin position="126"/>
        <end position="148"/>
    </location>
</feature>
<evidence type="ECO:0000313" key="20">
    <source>
        <dbReference type="EnsemblMetazoa" id="CJA04431c.1"/>
    </source>
</evidence>
<keyword evidence="9 19" id="KW-0472">Membrane</keyword>
<keyword evidence="6" id="KW-0552">Olfaction</keyword>
<accession>A0A8R1HPW5</accession>
<evidence type="ECO:0000256" key="11">
    <source>
        <dbReference type="ARBA" id="ARBA00023180"/>
    </source>
</evidence>
<dbReference type="InterPro" id="IPR019428">
    <property type="entry name" value="7TM_GPCR_serpentine_rcpt_Str"/>
</dbReference>
<feature type="transmembrane region" description="Helical" evidence="19">
    <location>
        <begin position="386"/>
        <end position="404"/>
    </location>
</feature>
<evidence type="ECO:0000256" key="16">
    <source>
        <dbReference type="ARBA" id="ARBA00067967"/>
    </source>
</evidence>
<evidence type="ECO:0000256" key="14">
    <source>
        <dbReference type="ARBA" id="ARBA00061678"/>
    </source>
</evidence>
<dbReference type="GO" id="GO:0060170">
    <property type="term" value="C:ciliary membrane"/>
    <property type="evidence" value="ECO:0007669"/>
    <property type="project" value="UniProtKB-SubCell"/>
</dbReference>
<comment type="similarity">
    <text evidence="14">Belongs to the nematode receptor-like protein str family.</text>
</comment>
<evidence type="ECO:0000256" key="1">
    <source>
        <dbReference type="ARBA" id="ARBA00004272"/>
    </source>
</evidence>
<reference evidence="20" key="2">
    <citation type="submission" date="2022-06" db="UniProtKB">
        <authorList>
            <consortium name="EnsemblMetazoa"/>
        </authorList>
    </citation>
    <scope>IDENTIFICATION</scope>
    <source>
        <strain evidence="20">DF5081</strain>
    </source>
</reference>
<feature type="transmembrane region" description="Helical" evidence="19">
    <location>
        <begin position="336"/>
        <end position="359"/>
    </location>
</feature>
<dbReference type="Pfam" id="PF10326">
    <property type="entry name" value="7TM_GPCR_Str"/>
    <property type="match status" value="2"/>
</dbReference>
<feature type="transmembrane region" description="Helical" evidence="19">
    <location>
        <begin position="82"/>
        <end position="106"/>
    </location>
</feature>
<keyword evidence="3" id="KW-0145">Chemotaxis</keyword>
<keyword evidence="2" id="KW-1003">Cell membrane</keyword>
<evidence type="ECO:0000256" key="2">
    <source>
        <dbReference type="ARBA" id="ARBA00022475"/>
    </source>
</evidence>
<dbReference type="EnsemblMetazoa" id="CJA04431c.1">
    <property type="protein sequence ID" value="CJA04431c.1"/>
    <property type="gene ID" value="WBGene00123635"/>
</dbReference>
<keyword evidence="11" id="KW-0325">Glycoprotein</keyword>
<evidence type="ECO:0000256" key="3">
    <source>
        <dbReference type="ARBA" id="ARBA00022500"/>
    </source>
</evidence>
<comment type="subcellular location">
    <subcellularLocation>
        <location evidence="1">Cell projection</location>
        <location evidence="1">Cilium membrane</location>
        <topology evidence="1">Multi-pass membrane protein</topology>
    </subcellularLocation>
</comment>
<dbReference type="GO" id="GO:0006935">
    <property type="term" value="P:chemotaxis"/>
    <property type="evidence" value="ECO:0007669"/>
    <property type="project" value="UniProtKB-KW"/>
</dbReference>
<evidence type="ECO:0000256" key="10">
    <source>
        <dbReference type="ARBA" id="ARBA00023170"/>
    </source>
</evidence>
<reference evidence="21" key="1">
    <citation type="submission" date="2010-08" db="EMBL/GenBank/DDBJ databases">
        <authorList>
            <consortium name="Caenorhabditis japonica Sequencing Consortium"/>
            <person name="Wilson R.K."/>
        </authorList>
    </citation>
    <scope>NUCLEOTIDE SEQUENCE [LARGE SCALE GENOMIC DNA]</scope>
    <source>
        <strain evidence="21">DF5081</strain>
    </source>
</reference>
<evidence type="ECO:0000256" key="9">
    <source>
        <dbReference type="ARBA" id="ARBA00023136"/>
    </source>
</evidence>
<evidence type="ECO:0000256" key="8">
    <source>
        <dbReference type="ARBA" id="ARBA00023069"/>
    </source>
</evidence>
<dbReference type="PANTHER" id="PTHR22943:SF248">
    <property type="entry name" value="SEVEN TM RECEPTOR"/>
    <property type="match status" value="1"/>
</dbReference>
<evidence type="ECO:0000256" key="15">
    <source>
        <dbReference type="ARBA" id="ARBA00064300"/>
    </source>
</evidence>
<name>A0A8R1HPW5_CAEJA</name>
<dbReference type="Proteomes" id="UP000005237">
    <property type="component" value="Unassembled WGS sequence"/>
</dbReference>
<comment type="subunit">
    <text evidence="15">Interacts with odr-4.</text>
</comment>